<dbReference type="Pfam" id="PF01590">
    <property type="entry name" value="GAF"/>
    <property type="match status" value="1"/>
</dbReference>
<accession>A0ABS6BGA9</accession>
<evidence type="ECO:0000313" key="3">
    <source>
        <dbReference type="Proteomes" id="UP000776276"/>
    </source>
</evidence>
<feature type="domain" description="EAL" evidence="1">
    <location>
        <begin position="166"/>
        <end position="408"/>
    </location>
</feature>
<dbReference type="RefSeq" id="WP_216321370.1">
    <property type="nucleotide sequence ID" value="NZ_JAHKRT010000002.1"/>
</dbReference>
<evidence type="ECO:0000313" key="2">
    <source>
        <dbReference type="EMBL" id="MBU3077330.1"/>
    </source>
</evidence>
<dbReference type="PROSITE" id="PS50883">
    <property type="entry name" value="EAL"/>
    <property type="match status" value="1"/>
</dbReference>
<keyword evidence="3" id="KW-1185">Reference proteome</keyword>
<organism evidence="2 3">
    <name type="scientific">Sphingomonas quercus</name>
    <dbReference type="NCBI Taxonomy" id="2842451"/>
    <lineage>
        <taxon>Bacteria</taxon>
        <taxon>Pseudomonadati</taxon>
        <taxon>Pseudomonadota</taxon>
        <taxon>Alphaproteobacteria</taxon>
        <taxon>Sphingomonadales</taxon>
        <taxon>Sphingomonadaceae</taxon>
        <taxon>Sphingomonas</taxon>
    </lineage>
</organism>
<dbReference type="InterPro" id="IPR050706">
    <property type="entry name" value="Cyclic-di-GMP_PDE-like"/>
</dbReference>
<gene>
    <name evidence="2" type="ORF">KOF26_05565</name>
</gene>
<protein>
    <submittedName>
        <fullName evidence="2">EAL domain-containing protein</fullName>
    </submittedName>
</protein>
<sequence>MDDVASVLSKFREDAGDPAGVRLRKMLAIVRAHLGMDVGFVSEFAEGRRVFRLVDAGVETAVVAGASDPLEESYCQRIVDGRLPEIIHDAGATTATAKLPVTRALSIGAYIGVPMRLRDGCVYGTLCCFARQPDRTLGRRDLATLRAFADLMAEIIYGDIEAQRTQDECRARITGTITRSEFTTVYQPIYDLRDNRLTGFEALTHFAAEPHRAPDLWFAEALHAGLGGDLEIAALRQACAGLARLPRGTSLSVNLSPSVITEPGFTTLFDGLPADRLILEVTEHAKVADYAALAAALQPMRARGLRLAVDDAGAGHASFRHVLDLNPDIIKLDMSLTRDVDRDPARRALALALTAFGLAIGSEIVAEGVETGAELAALRDIGVTKVQGFLLGRPLSLDEASALPASLTERTD</sequence>
<dbReference type="SMART" id="SM00052">
    <property type="entry name" value="EAL"/>
    <property type="match status" value="1"/>
</dbReference>
<dbReference type="SMART" id="SM00065">
    <property type="entry name" value="GAF"/>
    <property type="match status" value="1"/>
</dbReference>
<comment type="caution">
    <text evidence="2">The sequence shown here is derived from an EMBL/GenBank/DDBJ whole genome shotgun (WGS) entry which is preliminary data.</text>
</comment>
<name>A0ABS6BGA9_9SPHN</name>
<dbReference type="Proteomes" id="UP000776276">
    <property type="component" value="Unassembled WGS sequence"/>
</dbReference>
<dbReference type="CDD" id="cd01948">
    <property type="entry name" value="EAL"/>
    <property type="match status" value="1"/>
</dbReference>
<dbReference type="PANTHER" id="PTHR33121">
    <property type="entry name" value="CYCLIC DI-GMP PHOSPHODIESTERASE PDEF"/>
    <property type="match status" value="1"/>
</dbReference>
<dbReference type="Pfam" id="PF00563">
    <property type="entry name" value="EAL"/>
    <property type="match status" value="1"/>
</dbReference>
<evidence type="ECO:0000259" key="1">
    <source>
        <dbReference type="PROSITE" id="PS50883"/>
    </source>
</evidence>
<dbReference type="InterPro" id="IPR001633">
    <property type="entry name" value="EAL_dom"/>
</dbReference>
<proteinExistence type="predicted"/>
<reference evidence="2 3" key="1">
    <citation type="submission" date="2021-06" db="EMBL/GenBank/DDBJ databases">
        <title>Sphingomonas sp. XMGL2, whole genome shotgun sequencing project.</title>
        <authorList>
            <person name="Zhao G."/>
            <person name="Shen L."/>
        </authorList>
    </citation>
    <scope>NUCLEOTIDE SEQUENCE [LARGE SCALE GENOMIC DNA]</scope>
    <source>
        <strain evidence="2 3">XMGL2</strain>
    </source>
</reference>
<dbReference type="EMBL" id="JAHKRT010000002">
    <property type="protein sequence ID" value="MBU3077330.1"/>
    <property type="molecule type" value="Genomic_DNA"/>
</dbReference>
<dbReference type="InterPro" id="IPR003018">
    <property type="entry name" value="GAF"/>
</dbReference>
<dbReference type="PANTHER" id="PTHR33121:SF15">
    <property type="entry name" value="BLUE LIGHT- AND TEMPERATURE-REGULATED ANTIREPRESSOR BLUF"/>
    <property type="match status" value="1"/>
</dbReference>